<dbReference type="Pfam" id="PF13469">
    <property type="entry name" value="Sulfotransfer_3"/>
    <property type="match status" value="1"/>
</dbReference>
<dbReference type="PROSITE" id="PS50293">
    <property type="entry name" value="TPR_REGION"/>
    <property type="match status" value="1"/>
</dbReference>
<feature type="repeat" description="TPR" evidence="2">
    <location>
        <begin position="20"/>
        <end position="53"/>
    </location>
</feature>
<evidence type="ECO:0000313" key="4">
    <source>
        <dbReference type="Proteomes" id="UP000248918"/>
    </source>
</evidence>
<keyword evidence="2" id="KW-0802">TPR repeat</keyword>
<reference evidence="3 4" key="1">
    <citation type="submission" date="2018-06" db="EMBL/GenBank/DDBJ databases">
        <title>Genomic Encyclopedia of Type Strains, Phase III (KMG-III): the genomes of soil and plant-associated and newly described type strains.</title>
        <authorList>
            <person name="Whitman W."/>
        </authorList>
    </citation>
    <scope>NUCLEOTIDE SEQUENCE [LARGE SCALE GENOMIC DNA]</scope>
    <source>
        <strain evidence="3 4">LMG 23644</strain>
    </source>
</reference>
<dbReference type="InterPro" id="IPR027417">
    <property type="entry name" value="P-loop_NTPase"/>
</dbReference>
<dbReference type="InterPro" id="IPR026634">
    <property type="entry name" value="TPST-like"/>
</dbReference>
<dbReference type="PANTHER" id="PTHR12788">
    <property type="entry name" value="PROTEIN-TYROSINE SULFOTRANSFERASE 2"/>
    <property type="match status" value="1"/>
</dbReference>
<name>A0A329D3D9_9BURK</name>
<dbReference type="InterPro" id="IPR019734">
    <property type="entry name" value="TPR_rpt"/>
</dbReference>
<proteinExistence type="predicted"/>
<evidence type="ECO:0000256" key="2">
    <source>
        <dbReference type="PROSITE-ProRule" id="PRU00339"/>
    </source>
</evidence>
<dbReference type="PROSITE" id="PS50005">
    <property type="entry name" value="TPR"/>
    <property type="match status" value="3"/>
</dbReference>
<dbReference type="SMART" id="SM00028">
    <property type="entry name" value="TPR"/>
    <property type="match status" value="4"/>
</dbReference>
<evidence type="ECO:0000256" key="1">
    <source>
        <dbReference type="ARBA" id="ARBA00022679"/>
    </source>
</evidence>
<dbReference type="InterPro" id="IPR011990">
    <property type="entry name" value="TPR-like_helical_dom_sf"/>
</dbReference>
<feature type="repeat" description="TPR" evidence="2">
    <location>
        <begin position="88"/>
        <end position="121"/>
    </location>
</feature>
<protein>
    <submittedName>
        <fullName evidence="3">Tetratricopeptide repeat protein</fullName>
    </submittedName>
</protein>
<dbReference type="PANTHER" id="PTHR12788:SF10">
    <property type="entry name" value="PROTEIN-TYROSINE SULFOTRANSFERASE"/>
    <property type="match status" value="1"/>
</dbReference>
<keyword evidence="1" id="KW-0808">Transferase</keyword>
<dbReference type="AlphaFoldDB" id="A0A329D3D9"/>
<gene>
    <name evidence="3" type="ORF">BX591_10345</name>
</gene>
<dbReference type="SUPFAM" id="SSF52540">
    <property type="entry name" value="P-loop containing nucleoside triphosphate hydrolases"/>
    <property type="match status" value="1"/>
</dbReference>
<accession>A0A329D3D9</accession>
<feature type="repeat" description="TPR" evidence="2">
    <location>
        <begin position="122"/>
        <end position="155"/>
    </location>
</feature>
<dbReference type="EMBL" id="QLTK01000003">
    <property type="protein sequence ID" value="RAS37195.1"/>
    <property type="molecule type" value="Genomic_DNA"/>
</dbReference>
<sequence length="542" mass="59904">MRSLRKKQPLMKHDPQPATASDWCAEGEACAARGDLEAALQRFDTARAIDPANVVVHERRAATLAVLNRFPDAVQAYRAAIALDPLNADTYHGLGWCFEQMHRLEPALEAYREAVRLNPKADGSHNNLGNCLHALGRFDEAHEAYRHAIEAAPTAPLYYRNFVQSKRLAVDDPVFAAMEHLANHADSMTRENQSEIHFAYGQALSDMGRNDESFDQFLMANALRRPGVRYVEAEALSLFSHLPQLLGAEVLAAKGGLGDVSAAPIFIVGMPRSGSTLIEQILASHPKVFGAGERTEFGEALVSGIHRGMGDPLRIDIEGLPHADAAPLRALGADYLRRIHDAVPEIQSTMPDGERYAHFVDKYPFNFINVGLIHLALPNARFIHSSRSPLQTCLSIFSRIFHDVPFGYDLGELGRYYRAYDALMKHWQSVLPEGVMIEVKYEELVGDLEGHVRGILAHCGLEWDERCLSFHQTTRQVSTASATQVRRPIYKTSLQRWQPRSALLQPLFDGLGPELAAADANVASVGSGTVEAGRPEHPEHPA</sequence>
<dbReference type="SUPFAM" id="SSF48452">
    <property type="entry name" value="TPR-like"/>
    <property type="match status" value="1"/>
</dbReference>
<dbReference type="Pfam" id="PF13432">
    <property type="entry name" value="TPR_16"/>
    <property type="match status" value="1"/>
</dbReference>
<dbReference type="Gene3D" id="1.25.40.10">
    <property type="entry name" value="Tetratricopeptide repeat domain"/>
    <property type="match status" value="1"/>
</dbReference>
<comment type="caution">
    <text evidence="3">The sequence shown here is derived from an EMBL/GenBank/DDBJ whole genome shotgun (WGS) entry which is preliminary data.</text>
</comment>
<evidence type="ECO:0000313" key="3">
    <source>
        <dbReference type="EMBL" id="RAS37195.1"/>
    </source>
</evidence>
<dbReference type="Gene3D" id="3.40.50.300">
    <property type="entry name" value="P-loop containing nucleotide triphosphate hydrolases"/>
    <property type="match status" value="1"/>
</dbReference>
<dbReference type="GO" id="GO:0008476">
    <property type="term" value="F:protein-tyrosine sulfotransferase activity"/>
    <property type="evidence" value="ECO:0007669"/>
    <property type="project" value="InterPro"/>
</dbReference>
<dbReference type="Proteomes" id="UP000248918">
    <property type="component" value="Unassembled WGS sequence"/>
</dbReference>
<organism evidence="3 4">
    <name type="scientific">Paraburkholderia bryophila</name>
    <dbReference type="NCBI Taxonomy" id="420952"/>
    <lineage>
        <taxon>Bacteria</taxon>
        <taxon>Pseudomonadati</taxon>
        <taxon>Pseudomonadota</taxon>
        <taxon>Betaproteobacteria</taxon>
        <taxon>Burkholderiales</taxon>
        <taxon>Burkholderiaceae</taxon>
        <taxon>Paraburkholderia</taxon>
    </lineage>
</organism>